<organism evidence="2 3">
    <name type="scientific">Tepidamorphus gemmatus</name>
    <dbReference type="NCBI Taxonomy" id="747076"/>
    <lineage>
        <taxon>Bacteria</taxon>
        <taxon>Pseudomonadati</taxon>
        <taxon>Pseudomonadota</taxon>
        <taxon>Alphaproteobacteria</taxon>
        <taxon>Hyphomicrobiales</taxon>
        <taxon>Tepidamorphaceae</taxon>
        <taxon>Tepidamorphus</taxon>
    </lineage>
</organism>
<dbReference type="InterPro" id="IPR010607">
    <property type="entry name" value="DUF1194"/>
</dbReference>
<comment type="caution">
    <text evidence="2">The sequence shown here is derived from an EMBL/GenBank/DDBJ whole genome shotgun (WGS) entry which is preliminary data.</text>
</comment>
<feature type="chain" id="PRO_5020996480" evidence="1">
    <location>
        <begin position="31"/>
        <end position="274"/>
    </location>
</feature>
<dbReference type="Proteomes" id="UP000295678">
    <property type="component" value="Unassembled WGS sequence"/>
</dbReference>
<dbReference type="Pfam" id="PF06707">
    <property type="entry name" value="DUF1194"/>
    <property type="match status" value="1"/>
</dbReference>
<dbReference type="AlphaFoldDB" id="A0A4R3LYV4"/>
<dbReference type="SUPFAM" id="SSF53300">
    <property type="entry name" value="vWA-like"/>
    <property type="match status" value="1"/>
</dbReference>
<evidence type="ECO:0000313" key="3">
    <source>
        <dbReference type="Proteomes" id="UP000295678"/>
    </source>
</evidence>
<sequence length="274" mass="28966">MMSGIFPTTPSVPRTAIMAAALLLPAAAAADEPVDLELVLAVDVSLSMDMEEQILQRDGYVRAFLDPLVIQAIESGPHGRIAVAYMEWAGAASQIITLNWTLIDGAASAADLSAALAEAPISRLRRTSVSGAIDFARSMFRDNGFQGLRRVIDISGDGPNNQGGPVVVARDAAVADGITINGLPLLANPAGPLSLFDLPQLDIYYEDCVIGGPGAFLIPVHSPQEFAESIRNKLVLEIAGVPEPPAVVPASAAAPRIPCDIGERQWRMYMDGER</sequence>
<evidence type="ECO:0000313" key="2">
    <source>
        <dbReference type="EMBL" id="TCT05436.1"/>
    </source>
</evidence>
<dbReference type="EMBL" id="SMAK01000013">
    <property type="protein sequence ID" value="TCT05436.1"/>
    <property type="molecule type" value="Genomic_DNA"/>
</dbReference>
<proteinExistence type="predicted"/>
<keyword evidence="3" id="KW-1185">Reference proteome</keyword>
<feature type="signal peptide" evidence="1">
    <location>
        <begin position="1"/>
        <end position="30"/>
    </location>
</feature>
<gene>
    <name evidence="2" type="ORF">EDC22_11358</name>
</gene>
<name>A0A4R3LYV4_9HYPH</name>
<protein>
    <submittedName>
        <fullName evidence="2">Uncharacterized protein DUF1194</fullName>
    </submittedName>
</protein>
<dbReference type="Gene3D" id="3.40.50.410">
    <property type="entry name" value="von Willebrand factor, type A domain"/>
    <property type="match status" value="1"/>
</dbReference>
<accession>A0A4R3LYV4</accession>
<keyword evidence="1" id="KW-0732">Signal</keyword>
<reference evidence="2 3" key="1">
    <citation type="submission" date="2019-03" db="EMBL/GenBank/DDBJ databases">
        <title>Genomic Encyclopedia of Type Strains, Phase IV (KMG-IV): sequencing the most valuable type-strain genomes for metagenomic binning, comparative biology and taxonomic classification.</title>
        <authorList>
            <person name="Goeker M."/>
        </authorList>
    </citation>
    <scope>NUCLEOTIDE SEQUENCE [LARGE SCALE GENOMIC DNA]</scope>
    <source>
        <strain evidence="2 3">DSM 19345</strain>
    </source>
</reference>
<dbReference type="InterPro" id="IPR036465">
    <property type="entry name" value="vWFA_dom_sf"/>
</dbReference>
<evidence type="ECO:0000256" key="1">
    <source>
        <dbReference type="SAM" id="SignalP"/>
    </source>
</evidence>